<keyword evidence="1" id="KW-0808">Transferase</keyword>
<dbReference type="CDD" id="cd04301">
    <property type="entry name" value="NAT_SF"/>
    <property type="match status" value="1"/>
</dbReference>
<proteinExistence type="predicted"/>
<evidence type="ECO:0000313" key="4">
    <source>
        <dbReference type="EMBL" id="GHF93175.1"/>
    </source>
</evidence>
<dbReference type="Gene3D" id="3.40.630.30">
    <property type="match status" value="1"/>
</dbReference>
<feature type="domain" description="N-acetyltransferase" evidence="3">
    <location>
        <begin position="1"/>
        <end position="160"/>
    </location>
</feature>
<dbReference type="InterPro" id="IPR000182">
    <property type="entry name" value="GNAT_dom"/>
</dbReference>
<name>A0ABQ3JWK5_9PSEU</name>
<dbReference type="InterPro" id="IPR016181">
    <property type="entry name" value="Acyl_CoA_acyltransferase"/>
</dbReference>
<evidence type="ECO:0000256" key="1">
    <source>
        <dbReference type="ARBA" id="ARBA00022679"/>
    </source>
</evidence>
<dbReference type="Pfam" id="PF00583">
    <property type="entry name" value="Acetyltransf_1"/>
    <property type="match status" value="1"/>
</dbReference>
<dbReference type="EMBL" id="BNAW01000001">
    <property type="protein sequence ID" value="GHF93175.1"/>
    <property type="molecule type" value="Genomic_DNA"/>
</dbReference>
<evidence type="ECO:0000313" key="5">
    <source>
        <dbReference type="Proteomes" id="UP000649955"/>
    </source>
</evidence>
<protein>
    <recommendedName>
        <fullName evidence="3">N-acetyltransferase domain-containing protein</fullName>
    </recommendedName>
</protein>
<keyword evidence="5" id="KW-1185">Reference proteome</keyword>
<keyword evidence="2" id="KW-0012">Acyltransferase</keyword>
<dbReference type="SUPFAM" id="SSF55729">
    <property type="entry name" value="Acyl-CoA N-acyltransferases (Nat)"/>
    <property type="match status" value="1"/>
</dbReference>
<reference evidence="5" key="1">
    <citation type="journal article" date="2019" name="Int. J. Syst. Evol. Microbiol.">
        <title>The Global Catalogue of Microorganisms (GCM) 10K type strain sequencing project: providing services to taxonomists for standard genome sequencing and annotation.</title>
        <authorList>
            <consortium name="The Broad Institute Genomics Platform"/>
            <consortium name="The Broad Institute Genome Sequencing Center for Infectious Disease"/>
            <person name="Wu L."/>
            <person name="Ma J."/>
        </authorList>
    </citation>
    <scope>NUCLEOTIDE SEQUENCE [LARGE SCALE GENOMIC DNA]</scope>
    <source>
        <strain evidence="5">CGMCC 4.7680</strain>
    </source>
</reference>
<accession>A0ABQ3JWK5</accession>
<sequence length="160" mass="17296">MILREATPSDGDFLADMLVAAVNWSSEWKRKSRRRVLAAPDTGHYVADWPRGGDLGVVADVDGEAVGAAWLRFFSAEDPGYGFVAADVPELTIGVAAAWRGRGVGRALLRALEGRAREAGVRRISLSVERKNFAQRLYLAEGYEMVGAGSAQSDTMVKVL</sequence>
<comment type="caution">
    <text evidence="4">The sequence shown here is derived from an EMBL/GenBank/DDBJ whole genome shotgun (WGS) entry which is preliminary data.</text>
</comment>
<dbReference type="RefSeq" id="WP_229902410.1">
    <property type="nucleotide sequence ID" value="NZ_BNAW01000001.1"/>
</dbReference>
<gene>
    <name evidence="4" type="ORF">GCM10017567_04690</name>
</gene>
<evidence type="ECO:0000256" key="2">
    <source>
        <dbReference type="ARBA" id="ARBA00023315"/>
    </source>
</evidence>
<organism evidence="4 5">
    <name type="scientific">Amycolatopsis bullii</name>
    <dbReference type="NCBI Taxonomy" id="941987"/>
    <lineage>
        <taxon>Bacteria</taxon>
        <taxon>Bacillati</taxon>
        <taxon>Actinomycetota</taxon>
        <taxon>Actinomycetes</taxon>
        <taxon>Pseudonocardiales</taxon>
        <taxon>Pseudonocardiaceae</taxon>
        <taxon>Amycolatopsis</taxon>
    </lineage>
</organism>
<dbReference type="PANTHER" id="PTHR43877">
    <property type="entry name" value="AMINOALKYLPHOSPHONATE N-ACETYLTRANSFERASE-RELATED-RELATED"/>
    <property type="match status" value="1"/>
</dbReference>
<dbReference type="PANTHER" id="PTHR43877:SF1">
    <property type="entry name" value="ACETYLTRANSFERASE"/>
    <property type="match status" value="1"/>
</dbReference>
<dbReference type="Proteomes" id="UP000649955">
    <property type="component" value="Unassembled WGS sequence"/>
</dbReference>
<dbReference type="InterPro" id="IPR050832">
    <property type="entry name" value="Bact_Acetyltransf"/>
</dbReference>
<evidence type="ECO:0000259" key="3">
    <source>
        <dbReference type="PROSITE" id="PS51186"/>
    </source>
</evidence>
<dbReference type="PROSITE" id="PS51186">
    <property type="entry name" value="GNAT"/>
    <property type="match status" value="1"/>
</dbReference>